<feature type="domain" description="RNA polymerase sigma-70 region 2" evidence="5">
    <location>
        <begin position="23"/>
        <end position="80"/>
    </location>
</feature>
<evidence type="ECO:0000259" key="5">
    <source>
        <dbReference type="Pfam" id="PF04542"/>
    </source>
</evidence>
<dbReference type="RefSeq" id="WP_179720455.1">
    <property type="nucleotide sequence ID" value="NZ_JACBZT010000001.1"/>
</dbReference>
<dbReference type="InterPro" id="IPR013324">
    <property type="entry name" value="RNA_pol_sigma_r3/r4-like"/>
</dbReference>
<dbReference type="NCBIfam" id="TIGR02937">
    <property type="entry name" value="sigma70-ECF"/>
    <property type="match status" value="1"/>
</dbReference>
<keyword evidence="3" id="KW-0731">Sigma factor</keyword>
<name>A0A853CLQ9_9ACTN</name>
<dbReference type="GO" id="GO:0003677">
    <property type="term" value="F:DNA binding"/>
    <property type="evidence" value="ECO:0007669"/>
    <property type="project" value="InterPro"/>
</dbReference>
<dbReference type="GO" id="GO:0006352">
    <property type="term" value="P:DNA-templated transcription initiation"/>
    <property type="evidence" value="ECO:0007669"/>
    <property type="project" value="InterPro"/>
</dbReference>
<dbReference type="InterPro" id="IPR007627">
    <property type="entry name" value="RNA_pol_sigma70_r2"/>
</dbReference>
<dbReference type="GO" id="GO:0016987">
    <property type="term" value="F:sigma factor activity"/>
    <property type="evidence" value="ECO:0007669"/>
    <property type="project" value="UniProtKB-KW"/>
</dbReference>
<dbReference type="SUPFAM" id="SSF88659">
    <property type="entry name" value="Sigma3 and sigma4 domains of RNA polymerase sigma factors"/>
    <property type="match status" value="1"/>
</dbReference>
<dbReference type="Gene3D" id="1.10.1740.10">
    <property type="match status" value="1"/>
</dbReference>
<protein>
    <submittedName>
        <fullName evidence="8">RNA polymerase sigma-70 factor (ECF subfamily)</fullName>
    </submittedName>
</protein>
<feature type="domain" description="DUF6596" evidence="7">
    <location>
        <begin position="194"/>
        <end position="285"/>
    </location>
</feature>
<evidence type="ECO:0000313" key="8">
    <source>
        <dbReference type="EMBL" id="NYJ08111.1"/>
    </source>
</evidence>
<keyword evidence="4" id="KW-0804">Transcription</keyword>
<feature type="domain" description="RNA polymerase sigma factor 70 region 4 type 2" evidence="6">
    <location>
        <begin position="121"/>
        <end position="172"/>
    </location>
</feature>
<dbReference type="InterPro" id="IPR014284">
    <property type="entry name" value="RNA_pol_sigma-70_dom"/>
</dbReference>
<keyword evidence="9" id="KW-1185">Reference proteome</keyword>
<dbReference type="Pfam" id="PF04542">
    <property type="entry name" value="Sigma70_r2"/>
    <property type="match status" value="1"/>
</dbReference>
<sequence>MTPGGDAVGTALEQAHRAQWPVLVATTVRVLRDLDAAEECVQDAFASALRTWRTDGVPANPAAWLTTATRNRATDRLRRLATERRALPALVGEVERLTRDGAPSSPPGEATDEGEDLLRLVLLCTHPALSPEARLALTLRAVCGVPTAQVARVMLTSEPTTAARLTRAKKKIATAGIPLRLPGPADRHERVAGALDVVHLVLTCAHESPGADDGLAARALLLARALVRLAPEETEARGLLALALLTGARDAARRSPDGSVVLLADQDRARWDRAAVAEGLALVRELMPHPAGRFTLQAAIAAEHTRAPDAAATDWPQVLRLYDALLAEWPTPVVALNRAVAVAEVDGPLAGLRAIEEVAADPALARYPWLPAARADLRRRSGDRSGAVADYRHALFLAADPADRAFLQGRLHELADGA</sequence>
<dbReference type="Gene3D" id="1.10.10.10">
    <property type="entry name" value="Winged helix-like DNA-binding domain superfamily/Winged helix DNA-binding domain"/>
    <property type="match status" value="1"/>
</dbReference>
<dbReference type="Proteomes" id="UP000541969">
    <property type="component" value="Unassembled WGS sequence"/>
</dbReference>
<dbReference type="InterPro" id="IPR036388">
    <property type="entry name" value="WH-like_DNA-bd_sf"/>
</dbReference>
<comment type="similarity">
    <text evidence="1">Belongs to the sigma-70 factor family. ECF subfamily.</text>
</comment>
<dbReference type="Pfam" id="PF08281">
    <property type="entry name" value="Sigma70_r4_2"/>
    <property type="match status" value="1"/>
</dbReference>
<evidence type="ECO:0000259" key="7">
    <source>
        <dbReference type="Pfam" id="PF20239"/>
    </source>
</evidence>
<evidence type="ECO:0000313" key="9">
    <source>
        <dbReference type="Proteomes" id="UP000541969"/>
    </source>
</evidence>
<dbReference type="Pfam" id="PF20239">
    <property type="entry name" value="DUF6596"/>
    <property type="match status" value="1"/>
</dbReference>
<reference evidence="8 9" key="1">
    <citation type="submission" date="2020-07" db="EMBL/GenBank/DDBJ databases">
        <title>Sequencing the genomes of 1000 actinobacteria strains.</title>
        <authorList>
            <person name="Klenk H.-P."/>
        </authorList>
    </citation>
    <scope>NUCLEOTIDE SEQUENCE [LARGE SCALE GENOMIC DNA]</scope>
    <source>
        <strain evidence="8 9">DSM 104001</strain>
    </source>
</reference>
<dbReference type="InterPro" id="IPR013325">
    <property type="entry name" value="RNA_pol_sigma_r2"/>
</dbReference>
<comment type="caution">
    <text evidence="8">The sequence shown here is derived from an EMBL/GenBank/DDBJ whole genome shotgun (WGS) entry which is preliminary data.</text>
</comment>
<organism evidence="8 9">
    <name type="scientific">Petropleomorpha daqingensis</name>
    <dbReference type="NCBI Taxonomy" id="2026353"/>
    <lineage>
        <taxon>Bacteria</taxon>
        <taxon>Bacillati</taxon>
        <taxon>Actinomycetota</taxon>
        <taxon>Actinomycetes</taxon>
        <taxon>Geodermatophilales</taxon>
        <taxon>Geodermatophilaceae</taxon>
        <taxon>Petropleomorpha</taxon>
    </lineage>
</organism>
<accession>A0A853CLQ9</accession>
<dbReference type="AlphaFoldDB" id="A0A853CLQ9"/>
<evidence type="ECO:0000256" key="1">
    <source>
        <dbReference type="ARBA" id="ARBA00010641"/>
    </source>
</evidence>
<dbReference type="PANTHER" id="PTHR47756">
    <property type="entry name" value="BLL6612 PROTEIN-RELATED"/>
    <property type="match status" value="1"/>
</dbReference>
<evidence type="ECO:0000256" key="3">
    <source>
        <dbReference type="ARBA" id="ARBA00023082"/>
    </source>
</evidence>
<evidence type="ECO:0000256" key="4">
    <source>
        <dbReference type="ARBA" id="ARBA00023163"/>
    </source>
</evidence>
<dbReference type="InterPro" id="IPR013249">
    <property type="entry name" value="RNA_pol_sigma70_r4_t2"/>
</dbReference>
<dbReference type="EMBL" id="JACBZT010000001">
    <property type="protein sequence ID" value="NYJ08111.1"/>
    <property type="molecule type" value="Genomic_DNA"/>
</dbReference>
<dbReference type="InterPro" id="IPR046531">
    <property type="entry name" value="DUF6596"/>
</dbReference>
<dbReference type="SUPFAM" id="SSF88946">
    <property type="entry name" value="Sigma2 domain of RNA polymerase sigma factors"/>
    <property type="match status" value="1"/>
</dbReference>
<evidence type="ECO:0000259" key="6">
    <source>
        <dbReference type="Pfam" id="PF08281"/>
    </source>
</evidence>
<gene>
    <name evidence="8" type="ORF">GGQ55_004389</name>
</gene>
<dbReference type="PANTHER" id="PTHR47756:SF2">
    <property type="entry name" value="BLL6612 PROTEIN"/>
    <property type="match status" value="1"/>
</dbReference>
<keyword evidence="2" id="KW-0805">Transcription regulation</keyword>
<proteinExistence type="inferred from homology"/>
<evidence type="ECO:0000256" key="2">
    <source>
        <dbReference type="ARBA" id="ARBA00023015"/>
    </source>
</evidence>